<evidence type="ECO:0000313" key="1">
    <source>
        <dbReference type="EMBL" id="KIK45448.1"/>
    </source>
</evidence>
<reference evidence="2" key="2">
    <citation type="submission" date="2015-01" db="EMBL/GenBank/DDBJ databases">
        <title>Evolutionary Origins and Diversification of the Mycorrhizal Mutualists.</title>
        <authorList>
            <consortium name="DOE Joint Genome Institute"/>
            <consortium name="Mycorrhizal Genomics Consortium"/>
            <person name="Kohler A."/>
            <person name="Kuo A."/>
            <person name="Nagy L.G."/>
            <person name="Floudas D."/>
            <person name="Copeland A."/>
            <person name="Barry K.W."/>
            <person name="Cichocki N."/>
            <person name="Veneault-Fourrey C."/>
            <person name="LaButti K."/>
            <person name="Lindquist E.A."/>
            <person name="Lipzen A."/>
            <person name="Lundell T."/>
            <person name="Morin E."/>
            <person name="Murat C."/>
            <person name="Riley R."/>
            <person name="Ohm R."/>
            <person name="Sun H."/>
            <person name="Tunlid A."/>
            <person name="Henrissat B."/>
            <person name="Grigoriev I.V."/>
            <person name="Hibbett D.S."/>
            <person name="Martin F."/>
        </authorList>
    </citation>
    <scope>NUCLEOTIDE SEQUENCE [LARGE SCALE GENOMIC DNA]</scope>
    <source>
        <strain evidence="2">UH-Slu-Lm8-n1</strain>
    </source>
</reference>
<sequence>MMEGARVWVEDMIDIGCEGGYTILPPYIVTESVPLTGRLLKCSNQVMLIQLSKFAPAFFAVSRFFSLCRFFLLK</sequence>
<dbReference type="EMBL" id="KN835173">
    <property type="protein sequence ID" value="KIK45448.1"/>
    <property type="molecule type" value="Genomic_DNA"/>
</dbReference>
<gene>
    <name evidence="1" type="ORF">CY34DRAFT_536598</name>
</gene>
<dbReference type="Proteomes" id="UP000054485">
    <property type="component" value="Unassembled WGS sequence"/>
</dbReference>
<organism evidence="1 2">
    <name type="scientific">Suillus luteus UH-Slu-Lm8-n1</name>
    <dbReference type="NCBI Taxonomy" id="930992"/>
    <lineage>
        <taxon>Eukaryota</taxon>
        <taxon>Fungi</taxon>
        <taxon>Dikarya</taxon>
        <taxon>Basidiomycota</taxon>
        <taxon>Agaricomycotina</taxon>
        <taxon>Agaricomycetes</taxon>
        <taxon>Agaricomycetidae</taxon>
        <taxon>Boletales</taxon>
        <taxon>Suillineae</taxon>
        <taxon>Suillaceae</taxon>
        <taxon>Suillus</taxon>
    </lineage>
</organism>
<dbReference type="InParanoid" id="A0A0D0BQV4"/>
<name>A0A0D0BQV4_9AGAM</name>
<evidence type="ECO:0000313" key="2">
    <source>
        <dbReference type="Proteomes" id="UP000054485"/>
    </source>
</evidence>
<proteinExistence type="predicted"/>
<accession>A0A0D0BQV4</accession>
<dbReference type="HOGENOM" id="CLU_2689461_0_0_1"/>
<keyword evidence="2" id="KW-1185">Reference proteome</keyword>
<protein>
    <submittedName>
        <fullName evidence="1">Uncharacterized protein</fullName>
    </submittedName>
</protein>
<reference evidence="1 2" key="1">
    <citation type="submission" date="2014-04" db="EMBL/GenBank/DDBJ databases">
        <authorList>
            <consortium name="DOE Joint Genome Institute"/>
            <person name="Kuo A."/>
            <person name="Ruytinx J."/>
            <person name="Rineau F."/>
            <person name="Colpaert J."/>
            <person name="Kohler A."/>
            <person name="Nagy L.G."/>
            <person name="Floudas D."/>
            <person name="Copeland A."/>
            <person name="Barry K.W."/>
            <person name="Cichocki N."/>
            <person name="Veneault-Fourrey C."/>
            <person name="LaButti K."/>
            <person name="Lindquist E.A."/>
            <person name="Lipzen A."/>
            <person name="Lundell T."/>
            <person name="Morin E."/>
            <person name="Murat C."/>
            <person name="Sun H."/>
            <person name="Tunlid A."/>
            <person name="Henrissat B."/>
            <person name="Grigoriev I.V."/>
            <person name="Hibbett D.S."/>
            <person name="Martin F."/>
            <person name="Nordberg H.P."/>
            <person name="Cantor M.N."/>
            <person name="Hua S.X."/>
        </authorList>
    </citation>
    <scope>NUCLEOTIDE SEQUENCE [LARGE SCALE GENOMIC DNA]</scope>
    <source>
        <strain evidence="1 2">UH-Slu-Lm8-n1</strain>
    </source>
</reference>
<dbReference type="AlphaFoldDB" id="A0A0D0BQV4"/>